<dbReference type="Proteomes" id="UP000590068">
    <property type="component" value="Unassembled WGS sequence"/>
</dbReference>
<dbReference type="SUPFAM" id="SSF50486">
    <property type="entry name" value="FMT C-terminal domain-like"/>
    <property type="match status" value="1"/>
</dbReference>
<evidence type="ECO:0000259" key="1">
    <source>
        <dbReference type="Pfam" id="PF00551"/>
    </source>
</evidence>
<evidence type="ECO:0000313" key="6">
    <source>
        <dbReference type="Proteomes" id="UP000590068"/>
    </source>
</evidence>
<dbReference type="InterPro" id="IPR005793">
    <property type="entry name" value="Formyl_trans_C"/>
</dbReference>
<gene>
    <name evidence="4" type="ORF">BCS93_18560</name>
    <name evidence="3" type="ORF">HJ568_13005</name>
</gene>
<dbReference type="RefSeq" id="WP_102443328.1">
    <property type="nucleotide sequence ID" value="NZ_JABBXC010000021.1"/>
</dbReference>
<sequence length="302" mass="33982">MTIKVAGFYLLGRKAYQSLVKFITEFGSECISYVVIGKDIGVDNDYSLELMDICSKNNIKAYLRGEKVALEASIKFSIGWRWMLEKEKLIVFHDSLLPKYRGFSPLVNMLIEGEPKIGVTALIASSKYDEGDILNQLSEDITYPIKIDAAIELVSGLYAELLCGTYRDYVGASNIKGIPQEHNEATYSLWRGKEDYYIDWTESSSRIERTVNALGSPYEGARTLANNDEVIILDAESVNDVFVENRSFNVGKIIFMDDNIPIVICGQGLIKLNKVVFINDNKIKSIGFRTKFGTRQNENSKS</sequence>
<dbReference type="Pfam" id="PF02911">
    <property type="entry name" value="Formyl_trans_C"/>
    <property type="match status" value="1"/>
</dbReference>
<dbReference type="AlphaFoldDB" id="A0AAP8SVG4"/>
<organism evidence="4 5">
    <name type="scientific">Vibrio breoganii</name>
    <dbReference type="NCBI Taxonomy" id="553239"/>
    <lineage>
        <taxon>Bacteria</taxon>
        <taxon>Pseudomonadati</taxon>
        <taxon>Pseudomonadota</taxon>
        <taxon>Gammaproteobacteria</taxon>
        <taxon>Vibrionales</taxon>
        <taxon>Vibrionaceae</taxon>
        <taxon>Vibrio</taxon>
    </lineage>
</organism>
<dbReference type="GO" id="GO:0004479">
    <property type="term" value="F:methionyl-tRNA formyltransferase activity"/>
    <property type="evidence" value="ECO:0007669"/>
    <property type="project" value="TreeGrafter"/>
</dbReference>
<proteinExistence type="predicted"/>
<evidence type="ECO:0000313" key="5">
    <source>
        <dbReference type="Proteomes" id="UP000235611"/>
    </source>
</evidence>
<dbReference type="SUPFAM" id="SSF53328">
    <property type="entry name" value="Formyltransferase"/>
    <property type="match status" value="1"/>
</dbReference>
<dbReference type="Pfam" id="PF00551">
    <property type="entry name" value="Formyl_trans_N"/>
    <property type="match status" value="1"/>
</dbReference>
<dbReference type="EMBL" id="JABCJR010000024">
    <property type="protein sequence ID" value="NMR70867.1"/>
    <property type="molecule type" value="Genomic_DNA"/>
</dbReference>
<reference evidence="3 6" key="4">
    <citation type="submission" date="2020-04" db="EMBL/GenBank/DDBJ databases">
        <title>WGS-Seq of Vibrio isolated by the O'Toole Lab.</title>
        <authorList>
            <person name="Mckone K.P."/>
            <person name="Whitaker R."/>
            <person name="Sevigney J.L."/>
            <person name="Herring J.B."/>
            <person name="O'Toole G."/>
        </authorList>
    </citation>
    <scope>NUCLEOTIDE SEQUENCE [LARGE SCALE GENOMIC DNA]</scope>
    <source>
        <strain evidence="3 6">BS_02</strain>
    </source>
</reference>
<feature type="domain" description="Formyl transferase C-terminal" evidence="2">
    <location>
        <begin position="193"/>
        <end position="280"/>
    </location>
</feature>
<evidence type="ECO:0000313" key="4">
    <source>
        <dbReference type="EMBL" id="PMP05672.1"/>
    </source>
</evidence>
<dbReference type="Gene3D" id="3.40.50.12230">
    <property type="match status" value="1"/>
</dbReference>
<reference evidence="4" key="3">
    <citation type="journal article" date="2018" name="Nature">
        <title>A major lineage of non-tailed dsDNA viruses as unrecognized killers of marine bacteria.</title>
        <authorList>
            <person name="Kauffman K.M."/>
            <person name="Hussain F.A."/>
            <person name="Yang J."/>
            <person name="Arevalo P."/>
            <person name="Brown J.M."/>
            <person name="Chang W.K."/>
            <person name="VanInsberghe D."/>
            <person name="Elsherbini J."/>
            <person name="Sharma R.S."/>
            <person name="Cutler M.B."/>
            <person name="Kelly L."/>
            <person name="Polz M.F."/>
        </authorList>
    </citation>
    <scope>NUCLEOTIDE SEQUENCE</scope>
    <source>
        <strain evidence="4">10N.222.49.A5</strain>
    </source>
</reference>
<dbReference type="PANTHER" id="PTHR11138:SF5">
    <property type="entry name" value="METHIONYL-TRNA FORMYLTRANSFERASE, MITOCHONDRIAL"/>
    <property type="match status" value="1"/>
</dbReference>
<accession>A0AAP8SVG4</accession>
<dbReference type="InterPro" id="IPR036477">
    <property type="entry name" value="Formyl_transf_N_sf"/>
</dbReference>
<dbReference type="InterPro" id="IPR011034">
    <property type="entry name" value="Formyl_transferase-like_C_sf"/>
</dbReference>
<protein>
    <submittedName>
        <fullName evidence="3">Methionyl-tRNA formyltransferase</fullName>
    </submittedName>
</protein>
<dbReference type="InterPro" id="IPR002376">
    <property type="entry name" value="Formyl_transf_N"/>
</dbReference>
<dbReference type="PANTHER" id="PTHR11138">
    <property type="entry name" value="METHIONYL-TRNA FORMYLTRANSFERASE"/>
    <property type="match status" value="1"/>
</dbReference>
<comment type="caution">
    <text evidence="4">The sequence shown here is derived from an EMBL/GenBank/DDBJ whole genome shotgun (WGS) entry which is preliminary data.</text>
</comment>
<evidence type="ECO:0000259" key="2">
    <source>
        <dbReference type="Pfam" id="PF02911"/>
    </source>
</evidence>
<reference evidence="5" key="1">
    <citation type="submission" date="2016-07" db="EMBL/GenBank/DDBJ databases">
        <title>Nontailed viruses are major unrecognized killers of bacteria in the ocean.</title>
        <authorList>
            <person name="Kauffman K."/>
            <person name="Hussain F."/>
            <person name="Yang J."/>
            <person name="Arevalo P."/>
            <person name="Brown J."/>
            <person name="Cutler M."/>
            <person name="Kelly L."/>
            <person name="Polz M.F."/>
        </authorList>
    </citation>
    <scope>NUCLEOTIDE SEQUENCE [LARGE SCALE GENOMIC DNA]</scope>
    <source>
        <strain evidence="5">10N.222.49.A5</strain>
    </source>
</reference>
<dbReference type="EMBL" id="MDBO01000136">
    <property type="protein sequence ID" value="PMP05672.1"/>
    <property type="molecule type" value="Genomic_DNA"/>
</dbReference>
<dbReference type="Proteomes" id="UP000235611">
    <property type="component" value="Unassembled WGS sequence"/>
</dbReference>
<reference evidence="4" key="2">
    <citation type="submission" date="2016-07" db="EMBL/GenBank/DDBJ databases">
        <authorList>
            <person name="Kauffman K."/>
            <person name="Arevalo P."/>
            <person name="Polz M.F."/>
        </authorList>
    </citation>
    <scope>NUCLEOTIDE SEQUENCE</scope>
    <source>
        <strain evidence="4">10N.222.49.A5</strain>
    </source>
</reference>
<keyword evidence="6" id="KW-1185">Reference proteome</keyword>
<evidence type="ECO:0000313" key="3">
    <source>
        <dbReference type="EMBL" id="NMR70867.1"/>
    </source>
</evidence>
<name>A0AAP8SVG4_9VIBR</name>
<feature type="domain" description="Formyl transferase N-terminal" evidence="1">
    <location>
        <begin position="87"/>
        <end position="141"/>
    </location>
</feature>